<name>A0AAI8YUA5_9PEZI</name>
<dbReference type="GO" id="GO:0071555">
    <property type="term" value="P:cell wall organization"/>
    <property type="evidence" value="ECO:0007669"/>
    <property type="project" value="UniProtKB-KW"/>
</dbReference>
<evidence type="ECO:0000256" key="7">
    <source>
        <dbReference type="ARBA" id="ARBA00023316"/>
    </source>
</evidence>
<gene>
    <name evidence="11" type="ORF">LECACI_7A002112</name>
</gene>
<comment type="catalytic activity">
    <reaction evidence="1">
        <text>Hydrolysis of (1-&gt;3)-beta-D-glucosidic linkages in (1-&gt;3)-beta-D-glucans.</text>
        <dbReference type="EC" id="3.2.1.39"/>
    </reaction>
</comment>
<reference evidence="11" key="1">
    <citation type="submission" date="2023-11" db="EMBL/GenBank/DDBJ databases">
        <authorList>
            <person name="Alioto T."/>
            <person name="Alioto T."/>
            <person name="Gomez Garrido J."/>
        </authorList>
    </citation>
    <scope>NUCLEOTIDE SEQUENCE</scope>
</reference>
<dbReference type="GO" id="GO:0009986">
    <property type="term" value="C:cell surface"/>
    <property type="evidence" value="ECO:0007669"/>
    <property type="project" value="TreeGrafter"/>
</dbReference>
<dbReference type="PROSITE" id="PS52008">
    <property type="entry name" value="GH81"/>
    <property type="match status" value="1"/>
</dbReference>
<evidence type="ECO:0000259" key="9">
    <source>
        <dbReference type="Pfam" id="PF03639"/>
    </source>
</evidence>
<evidence type="ECO:0000256" key="6">
    <source>
        <dbReference type="ARBA" id="ARBA00023295"/>
    </source>
</evidence>
<dbReference type="InterPro" id="IPR040720">
    <property type="entry name" value="GH81_C"/>
</dbReference>
<accession>A0AAI8YUA5</accession>
<sequence>MQRFAFRKCRLSDCGTHPQLLNVSMPTLTQRQDGQVQVEDQAPLTSSTFHLLSTSSSTTGLSARDLVTTTSTALSTVSSSTTLTQAAYPNANYMNVDLTTAETTSVPDSSLSTLSTSAVQTATASGTGSTAGSVITTLDTSLQPTSQPFPTVIDSSTSLSLVDTATLGSVQPTETTAVQTLSVSSIFVPIATKAPPVQLGNRTDHPVNTSAIRNQAHRYPTNNYYTNFLLDTRDESVFTFPYSVFWSRNRGSLGSWGLAISHTERSQFAFGDPRPGIDAGNSSNFGSPVNIQSIVLSAVEVNVTTIDGAIMSPNITTESLEWGSIQVNLWAPAWKTPTIQFPLVQGASFITGNYSWTTPLIQSGIGFKSIKYDGAVVDNTTFKYTVMLKTNVTWLIYLTPDFNLSPGYPVNEFTLLNSTADEDVQTDIQGHSGYNGLIQVAKLPRGSTDPTYTAPDVQSLYDGAAGAYAANVSINGSVNDRVGTYSFHWDKRGNQNQKLLMFALPHHLSSFDPETEARATDLKLMTPVKGNATAVQGESWTLTETDMPIDMDFAPYSTTKGSIKTLDEDVRSTIFTAGKAELNQTIMAQANVSSFYYDGKALAKFANICYTLHQLVGGNTTWALSGLVELQEAFQYHVDGRQPFPLVYDDVWGGAVSNASYQNPSDPASSGLDFGNSYYNDHHFHYGYFVYAAAVIGYLDPTWIQNTSNVDWVNTLVRDYANSITWDPYYPFSRSFDWYHGHSWAAGLFSSADGKNQESSSEDTMASYAIKMWGQVIGDQPMMARGNLMLAIQRRSLNAYYLYSSDNTILPPNFIGNKCAGILFMNKCDHTTYFGAEPQFIQGIHMIPLMPFSAYIRPASFVQQEWDAYFVDNYTNVRDGWRGILQANSALIDRGYAKKALSFFQGAEGEDSRGSDGKFNVSLLDGGASQTWYLALAGALSM</sequence>
<dbReference type="EC" id="3.2.1.39" evidence="3"/>
<dbReference type="EMBL" id="CAVMBE010000009">
    <property type="protein sequence ID" value="CAK3879208.1"/>
    <property type="molecule type" value="Genomic_DNA"/>
</dbReference>
<evidence type="ECO:0000313" key="11">
    <source>
        <dbReference type="EMBL" id="CAK3879208.1"/>
    </source>
</evidence>
<feature type="domain" description="Glycosyl hydrolase family 81 N-terminal" evidence="9">
    <location>
        <begin position="205"/>
        <end position="557"/>
    </location>
</feature>
<keyword evidence="5" id="KW-0119">Carbohydrate metabolism</keyword>
<evidence type="ECO:0000256" key="5">
    <source>
        <dbReference type="ARBA" id="ARBA00023277"/>
    </source>
</evidence>
<dbReference type="Gene3D" id="2.70.98.30">
    <property type="entry name" value="Golgi alpha-mannosidase II, domain 4"/>
    <property type="match status" value="1"/>
</dbReference>
<dbReference type="GO" id="GO:0000272">
    <property type="term" value="P:polysaccharide catabolic process"/>
    <property type="evidence" value="ECO:0007669"/>
    <property type="project" value="UniProtKB-KW"/>
</dbReference>
<dbReference type="Proteomes" id="UP001296104">
    <property type="component" value="Unassembled WGS sequence"/>
</dbReference>
<keyword evidence="8" id="KW-0624">Polysaccharide degradation</keyword>
<dbReference type="Pfam" id="PF17652">
    <property type="entry name" value="Glyco_hydro81C"/>
    <property type="match status" value="1"/>
</dbReference>
<evidence type="ECO:0000256" key="1">
    <source>
        <dbReference type="ARBA" id="ARBA00000382"/>
    </source>
</evidence>
<keyword evidence="7" id="KW-0961">Cell wall biogenesis/degradation</keyword>
<proteinExistence type="inferred from homology"/>
<dbReference type="Gene3D" id="1.10.287.1170">
    <property type="entry name" value="glycoside hydrolase family 81 endo-[beta] glucanase"/>
    <property type="match status" value="1"/>
</dbReference>
<evidence type="ECO:0000259" key="10">
    <source>
        <dbReference type="Pfam" id="PF17652"/>
    </source>
</evidence>
<dbReference type="Pfam" id="PF03639">
    <property type="entry name" value="Glyco_hydro_81"/>
    <property type="match status" value="1"/>
</dbReference>
<evidence type="ECO:0000256" key="4">
    <source>
        <dbReference type="ARBA" id="ARBA00022801"/>
    </source>
</evidence>
<dbReference type="AlphaFoldDB" id="A0AAI8YUA5"/>
<evidence type="ECO:0000256" key="8">
    <source>
        <dbReference type="ARBA" id="ARBA00023326"/>
    </source>
</evidence>
<dbReference type="GO" id="GO:0052861">
    <property type="term" value="F:endo-1,3(4)-beta-glucanase activity"/>
    <property type="evidence" value="ECO:0007669"/>
    <property type="project" value="InterPro"/>
</dbReference>
<keyword evidence="12" id="KW-1185">Reference proteome</keyword>
<comment type="similarity">
    <text evidence="2">Belongs to the glycosyl hydrolase 81 family.</text>
</comment>
<evidence type="ECO:0000256" key="2">
    <source>
        <dbReference type="ARBA" id="ARBA00010730"/>
    </source>
</evidence>
<dbReference type="GO" id="GO:0042973">
    <property type="term" value="F:glucan endo-1,3-beta-D-glucosidase activity"/>
    <property type="evidence" value="ECO:0007669"/>
    <property type="project" value="UniProtKB-EC"/>
</dbReference>
<dbReference type="InterPro" id="IPR005200">
    <property type="entry name" value="Endo-beta-glucanase"/>
</dbReference>
<evidence type="ECO:0000256" key="3">
    <source>
        <dbReference type="ARBA" id="ARBA00012780"/>
    </source>
</evidence>
<comment type="caution">
    <text evidence="11">The sequence shown here is derived from an EMBL/GenBank/DDBJ whole genome shotgun (WGS) entry which is preliminary data.</text>
</comment>
<dbReference type="PANTHER" id="PTHR31983">
    <property type="entry name" value="ENDO-1,3(4)-BETA-GLUCANASE 1"/>
    <property type="match status" value="1"/>
</dbReference>
<feature type="domain" description="Glycosyl hydrolase family 81 C-terminal" evidence="10">
    <location>
        <begin position="567"/>
        <end position="934"/>
    </location>
</feature>
<dbReference type="InterPro" id="IPR040451">
    <property type="entry name" value="GH81_N"/>
</dbReference>
<keyword evidence="6" id="KW-0326">Glycosidase</keyword>
<keyword evidence="4 11" id="KW-0378">Hydrolase</keyword>
<protein>
    <recommendedName>
        <fullName evidence="3">glucan endo-1,3-beta-D-glucosidase</fullName>
        <ecNumber evidence="3">3.2.1.39</ecNumber>
    </recommendedName>
</protein>
<evidence type="ECO:0000313" key="12">
    <source>
        <dbReference type="Proteomes" id="UP001296104"/>
    </source>
</evidence>
<dbReference type="PANTHER" id="PTHR31983:SF0">
    <property type="entry name" value="GLUCAN ENDO-1,3-BETA-D-GLUCOSIDASE 2"/>
    <property type="match status" value="1"/>
</dbReference>
<organism evidence="11 12">
    <name type="scientific">Lecanosticta acicola</name>
    <dbReference type="NCBI Taxonomy" id="111012"/>
    <lineage>
        <taxon>Eukaryota</taxon>
        <taxon>Fungi</taxon>
        <taxon>Dikarya</taxon>
        <taxon>Ascomycota</taxon>
        <taxon>Pezizomycotina</taxon>
        <taxon>Dothideomycetes</taxon>
        <taxon>Dothideomycetidae</taxon>
        <taxon>Mycosphaerellales</taxon>
        <taxon>Mycosphaerellaceae</taxon>
        <taxon>Lecanosticta</taxon>
    </lineage>
</organism>